<dbReference type="Gene3D" id="3.90.1300.10">
    <property type="entry name" value="Amidase signature (AS) domain"/>
    <property type="match status" value="1"/>
</dbReference>
<dbReference type="InterPro" id="IPR036928">
    <property type="entry name" value="AS_sf"/>
</dbReference>
<evidence type="ECO:0000259" key="1">
    <source>
        <dbReference type="Pfam" id="PF01425"/>
    </source>
</evidence>
<gene>
    <name evidence="2" type="ORF">CAL15_13910</name>
</gene>
<dbReference type="RefSeq" id="WP_086079150.1">
    <property type="nucleotide sequence ID" value="NZ_CP021111.1"/>
</dbReference>
<name>A0A1W6ZDP1_9BORD</name>
<dbReference type="NCBIfam" id="NF005460">
    <property type="entry name" value="PRK07056.1"/>
    <property type="match status" value="1"/>
</dbReference>
<dbReference type="Proteomes" id="UP000194161">
    <property type="component" value="Chromosome"/>
</dbReference>
<keyword evidence="3" id="KW-1185">Reference proteome</keyword>
<feature type="domain" description="Amidase" evidence="1">
    <location>
        <begin position="22"/>
        <end position="437"/>
    </location>
</feature>
<evidence type="ECO:0000313" key="3">
    <source>
        <dbReference type="Proteomes" id="UP000194161"/>
    </source>
</evidence>
<dbReference type="PANTHER" id="PTHR11895:SF176">
    <property type="entry name" value="AMIDASE AMID-RELATED"/>
    <property type="match status" value="1"/>
</dbReference>
<organism evidence="2 3">
    <name type="scientific">Bordetella genomosp. 13</name>
    <dbReference type="NCBI Taxonomy" id="463040"/>
    <lineage>
        <taxon>Bacteria</taxon>
        <taxon>Pseudomonadati</taxon>
        <taxon>Pseudomonadota</taxon>
        <taxon>Betaproteobacteria</taxon>
        <taxon>Burkholderiales</taxon>
        <taxon>Alcaligenaceae</taxon>
        <taxon>Bordetella</taxon>
    </lineage>
</organism>
<dbReference type="KEGG" id="bgm:CAL15_13910"/>
<sequence length="450" mass="45909">MSIPSLHEQRAALNEGRATSLELTEAALARAADPAGEGARVFTKLYAERARAAASASDLMRGAGLVRSAIDGLPVSIKDLFDVAGEATPAGSMVLRDAAPAAAHAVVVQRLLAAGAVLVGRTNMTEFAYSGLGINPHYGTPLNPWDRATGRIPGGSSSGAAVSVTDGMAAGAIGSDTGGSVRIPAALCGLAGFKPSAQRVSMEGVLPLSVNLDSIGPLAPTVRCCAALDAVLAGETGPLPGPAALRGLRLAVPTTLALDGMDQQVGAAFSAALARLSAAGAQVDEIETPEFAQLAAINAKGGYTAAEAWAWHRDLIARAADGYDPRVVSRIRRGQEITAADWIDLMAARRAWVAAVERRIAGYDAVLMPTVPVVAPVLSELVESDAAYTAANLLILRNPTLINFLDGCALSVPCHAPGAAPVGLMIAGANGADRRILSIGMAVEDLLAAR</sequence>
<evidence type="ECO:0000313" key="2">
    <source>
        <dbReference type="EMBL" id="ARP95385.1"/>
    </source>
</evidence>
<dbReference type="AlphaFoldDB" id="A0A1W6ZDP1"/>
<dbReference type="InterPro" id="IPR023631">
    <property type="entry name" value="Amidase_dom"/>
</dbReference>
<dbReference type="InterPro" id="IPR000120">
    <property type="entry name" value="Amidase"/>
</dbReference>
<proteinExistence type="predicted"/>
<accession>A0A1W6ZDP1</accession>
<dbReference type="EMBL" id="CP021111">
    <property type="protein sequence ID" value="ARP95385.1"/>
    <property type="molecule type" value="Genomic_DNA"/>
</dbReference>
<protein>
    <submittedName>
        <fullName evidence="2">Amidase</fullName>
    </submittedName>
</protein>
<reference evidence="2 3" key="1">
    <citation type="submission" date="2017-05" db="EMBL/GenBank/DDBJ databases">
        <title>Complete and WGS of Bordetella genogroups.</title>
        <authorList>
            <person name="Spilker T."/>
            <person name="LiPuma J."/>
        </authorList>
    </citation>
    <scope>NUCLEOTIDE SEQUENCE [LARGE SCALE GENOMIC DNA]</scope>
    <source>
        <strain evidence="2 3">AU7206</strain>
    </source>
</reference>
<dbReference type="STRING" id="463040.CAL15_13910"/>
<dbReference type="GO" id="GO:0003824">
    <property type="term" value="F:catalytic activity"/>
    <property type="evidence" value="ECO:0007669"/>
    <property type="project" value="InterPro"/>
</dbReference>
<dbReference type="SUPFAM" id="SSF75304">
    <property type="entry name" value="Amidase signature (AS) enzymes"/>
    <property type="match status" value="1"/>
</dbReference>
<dbReference type="OrthoDB" id="112488at2"/>
<dbReference type="Pfam" id="PF01425">
    <property type="entry name" value="Amidase"/>
    <property type="match status" value="1"/>
</dbReference>
<dbReference type="PANTHER" id="PTHR11895">
    <property type="entry name" value="TRANSAMIDASE"/>
    <property type="match status" value="1"/>
</dbReference>